<keyword evidence="2" id="KW-0690">Ribosome biogenesis</keyword>
<dbReference type="PANTHER" id="PTHR12221">
    <property type="entry name" value="PESCADILLO - RELATED"/>
    <property type="match status" value="1"/>
</dbReference>
<dbReference type="eggNOG" id="KOG2481">
    <property type="taxonomic scope" value="Eukaryota"/>
</dbReference>
<evidence type="ECO:0000259" key="6">
    <source>
        <dbReference type="PROSITE" id="PS50172"/>
    </source>
</evidence>
<dbReference type="OrthoDB" id="10264910at2759"/>
<dbReference type="KEGG" id="tca:655572"/>
<name>D7ELJ8_TRICA</name>
<feature type="compositionally biased region" description="Acidic residues" evidence="5">
    <location>
        <begin position="76"/>
        <end position="89"/>
    </location>
</feature>
<evidence type="ECO:0000313" key="8">
    <source>
        <dbReference type="Proteomes" id="UP000007266"/>
    </source>
</evidence>
<evidence type="ECO:0000256" key="3">
    <source>
        <dbReference type="ARBA" id="ARBA00022552"/>
    </source>
</evidence>
<evidence type="ECO:0000313" key="7">
    <source>
        <dbReference type="EMBL" id="EFA12199.1"/>
    </source>
</evidence>
<dbReference type="PANTHER" id="PTHR12221:SF6">
    <property type="entry name" value="PESCADILLO HOMOLOG"/>
    <property type="match status" value="1"/>
</dbReference>
<gene>
    <name evidence="7" type="primary">AUGUSTUS-3.0.2_01681</name>
    <name evidence="7" type="ORF">TcasGA2_TC001681</name>
</gene>
<dbReference type="InParanoid" id="D7ELJ8"/>
<dbReference type="Proteomes" id="UP000007266">
    <property type="component" value="Unassembled WGS sequence"/>
</dbReference>
<dbReference type="GO" id="GO:0006364">
    <property type="term" value="P:rRNA processing"/>
    <property type="evidence" value="ECO:0007669"/>
    <property type="project" value="UniProtKB-KW"/>
</dbReference>
<proteinExistence type="predicted"/>
<dbReference type="Gene3D" id="3.40.50.10190">
    <property type="entry name" value="BRCT domain"/>
    <property type="match status" value="1"/>
</dbReference>
<feature type="region of interest" description="Disordered" evidence="5">
    <location>
        <begin position="43"/>
        <end position="123"/>
    </location>
</feature>
<dbReference type="STRING" id="7070.D7ELJ8"/>
<reference evidence="7 8" key="1">
    <citation type="journal article" date="2008" name="Nature">
        <title>The genome of the model beetle and pest Tribolium castaneum.</title>
        <authorList>
            <consortium name="Tribolium Genome Sequencing Consortium"/>
            <person name="Richards S."/>
            <person name="Gibbs R.A."/>
            <person name="Weinstock G.M."/>
            <person name="Brown S.J."/>
            <person name="Denell R."/>
            <person name="Beeman R.W."/>
            <person name="Gibbs R."/>
            <person name="Beeman R.W."/>
            <person name="Brown S.J."/>
            <person name="Bucher G."/>
            <person name="Friedrich M."/>
            <person name="Grimmelikhuijzen C.J."/>
            <person name="Klingler M."/>
            <person name="Lorenzen M."/>
            <person name="Richards S."/>
            <person name="Roth S."/>
            <person name="Schroder R."/>
            <person name="Tautz D."/>
            <person name="Zdobnov E.M."/>
            <person name="Muzny D."/>
            <person name="Gibbs R.A."/>
            <person name="Weinstock G.M."/>
            <person name="Attaway T."/>
            <person name="Bell S."/>
            <person name="Buhay C.J."/>
            <person name="Chandrabose M.N."/>
            <person name="Chavez D."/>
            <person name="Clerk-Blankenburg K.P."/>
            <person name="Cree A."/>
            <person name="Dao M."/>
            <person name="Davis C."/>
            <person name="Chacko J."/>
            <person name="Dinh H."/>
            <person name="Dugan-Rocha S."/>
            <person name="Fowler G."/>
            <person name="Garner T.T."/>
            <person name="Garnes J."/>
            <person name="Gnirke A."/>
            <person name="Hawes A."/>
            <person name="Hernandez J."/>
            <person name="Hines S."/>
            <person name="Holder M."/>
            <person name="Hume J."/>
            <person name="Jhangiani S.N."/>
            <person name="Joshi V."/>
            <person name="Khan Z.M."/>
            <person name="Jackson L."/>
            <person name="Kovar C."/>
            <person name="Kowis A."/>
            <person name="Lee S."/>
            <person name="Lewis L.R."/>
            <person name="Margolis J."/>
            <person name="Morgan M."/>
            <person name="Nazareth L.V."/>
            <person name="Nguyen N."/>
            <person name="Okwuonu G."/>
            <person name="Parker D."/>
            <person name="Richards S."/>
            <person name="Ruiz S.J."/>
            <person name="Santibanez J."/>
            <person name="Savard J."/>
            <person name="Scherer S.E."/>
            <person name="Schneider B."/>
            <person name="Sodergren E."/>
            <person name="Tautz D."/>
            <person name="Vattahil S."/>
            <person name="Villasana D."/>
            <person name="White C.S."/>
            <person name="Wright R."/>
            <person name="Park Y."/>
            <person name="Beeman R.W."/>
            <person name="Lord J."/>
            <person name="Oppert B."/>
            <person name="Lorenzen M."/>
            <person name="Brown S."/>
            <person name="Wang L."/>
            <person name="Savard J."/>
            <person name="Tautz D."/>
            <person name="Richards S."/>
            <person name="Weinstock G."/>
            <person name="Gibbs R.A."/>
            <person name="Liu Y."/>
            <person name="Worley K."/>
            <person name="Weinstock G."/>
            <person name="Elsik C.G."/>
            <person name="Reese J.T."/>
            <person name="Elhaik E."/>
            <person name="Landan G."/>
            <person name="Graur D."/>
            <person name="Arensburger P."/>
            <person name="Atkinson P."/>
            <person name="Beeman R.W."/>
            <person name="Beidler J."/>
            <person name="Brown S.J."/>
            <person name="Demuth J.P."/>
            <person name="Drury D.W."/>
            <person name="Du Y.Z."/>
            <person name="Fujiwara H."/>
            <person name="Lorenzen M."/>
            <person name="Maselli V."/>
            <person name="Osanai M."/>
            <person name="Park Y."/>
            <person name="Robertson H.M."/>
            <person name="Tu Z."/>
            <person name="Wang J.J."/>
            <person name="Wang S."/>
            <person name="Richards S."/>
            <person name="Song H."/>
            <person name="Zhang L."/>
            <person name="Sodergren E."/>
            <person name="Werner D."/>
            <person name="Stanke M."/>
            <person name="Morgenstern B."/>
            <person name="Solovyev V."/>
            <person name="Kosarev P."/>
            <person name="Brown G."/>
            <person name="Chen H.C."/>
            <person name="Ermolaeva O."/>
            <person name="Hlavina W."/>
            <person name="Kapustin Y."/>
            <person name="Kiryutin B."/>
            <person name="Kitts P."/>
            <person name="Maglott D."/>
            <person name="Pruitt K."/>
            <person name="Sapojnikov V."/>
            <person name="Souvorov A."/>
            <person name="Mackey A.J."/>
            <person name="Waterhouse R.M."/>
            <person name="Wyder S."/>
            <person name="Zdobnov E.M."/>
            <person name="Zdobnov E.M."/>
            <person name="Wyder S."/>
            <person name="Kriventseva E.V."/>
            <person name="Kadowaki T."/>
            <person name="Bork P."/>
            <person name="Aranda M."/>
            <person name="Bao R."/>
            <person name="Beermann A."/>
            <person name="Berns N."/>
            <person name="Bolognesi R."/>
            <person name="Bonneton F."/>
            <person name="Bopp D."/>
            <person name="Brown S.J."/>
            <person name="Bucher G."/>
            <person name="Butts T."/>
            <person name="Chaumot A."/>
            <person name="Denell R.E."/>
            <person name="Ferrier D.E."/>
            <person name="Friedrich M."/>
            <person name="Gordon C.M."/>
            <person name="Jindra M."/>
            <person name="Klingler M."/>
            <person name="Lan Q."/>
            <person name="Lattorff H.M."/>
            <person name="Laudet V."/>
            <person name="von Levetsow C."/>
            <person name="Liu Z."/>
            <person name="Lutz R."/>
            <person name="Lynch J.A."/>
            <person name="da Fonseca R.N."/>
            <person name="Posnien N."/>
            <person name="Reuter R."/>
            <person name="Roth S."/>
            <person name="Savard J."/>
            <person name="Schinko J.B."/>
            <person name="Schmitt C."/>
            <person name="Schoppmeier M."/>
            <person name="Schroder R."/>
            <person name="Shippy T.D."/>
            <person name="Simonnet F."/>
            <person name="Marques-Souza H."/>
            <person name="Tautz D."/>
            <person name="Tomoyasu Y."/>
            <person name="Trauner J."/>
            <person name="Van der Zee M."/>
            <person name="Vervoort M."/>
            <person name="Wittkopp N."/>
            <person name="Wimmer E.A."/>
            <person name="Yang X."/>
            <person name="Jones A.K."/>
            <person name="Sattelle D.B."/>
            <person name="Ebert P.R."/>
            <person name="Nelson D."/>
            <person name="Scott J.G."/>
            <person name="Beeman R.W."/>
            <person name="Muthukrishnan S."/>
            <person name="Kramer K.J."/>
            <person name="Arakane Y."/>
            <person name="Beeman R.W."/>
            <person name="Zhu Q."/>
            <person name="Hogenkamp D."/>
            <person name="Dixit R."/>
            <person name="Oppert B."/>
            <person name="Jiang H."/>
            <person name="Zou Z."/>
            <person name="Marshall J."/>
            <person name="Elpidina E."/>
            <person name="Vinokurov K."/>
            <person name="Oppert C."/>
            <person name="Zou Z."/>
            <person name="Evans J."/>
            <person name="Lu Z."/>
            <person name="Zhao P."/>
            <person name="Sumathipala N."/>
            <person name="Altincicek B."/>
            <person name="Vilcinskas A."/>
            <person name="Williams M."/>
            <person name="Hultmark D."/>
            <person name="Hetru C."/>
            <person name="Jiang H."/>
            <person name="Grimmelikhuijzen C.J."/>
            <person name="Hauser F."/>
            <person name="Cazzamali G."/>
            <person name="Williamson M."/>
            <person name="Park Y."/>
            <person name="Li B."/>
            <person name="Tanaka Y."/>
            <person name="Predel R."/>
            <person name="Neupert S."/>
            <person name="Schachtner J."/>
            <person name="Verleyen P."/>
            <person name="Raible F."/>
            <person name="Bork P."/>
            <person name="Friedrich M."/>
            <person name="Walden K.K."/>
            <person name="Robertson H.M."/>
            <person name="Angeli S."/>
            <person name="Foret S."/>
            <person name="Bucher G."/>
            <person name="Schuetz S."/>
            <person name="Maleszka R."/>
            <person name="Wimmer E.A."/>
            <person name="Beeman R.W."/>
            <person name="Lorenzen M."/>
            <person name="Tomoyasu Y."/>
            <person name="Miller S.C."/>
            <person name="Grossmann D."/>
            <person name="Bucher G."/>
        </authorList>
    </citation>
    <scope>NUCLEOTIDE SEQUENCE [LARGE SCALE GENOMIC DNA]</scope>
    <source>
        <strain evidence="7 8">Georgia GA2</strain>
    </source>
</reference>
<feature type="compositionally biased region" description="Acidic residues" evidence="5">
    <location>
        <begin position="96"/>
        <end position="114"/>
    </location>
</feature>
<comment type="subcellular location">
    <subcellularLocation>
        <location evidence="1">Nucleus</location>
    </subcellularLocation>
</comment>
<dbReference type="OMA" id="MGEILPP"/>
<protein>
    <submittedName>
        <fullName evidence="7">Pescadillo homolog-like Protein</fullName>
    </submittedName>
</protein>
<feature type="domain" description="BRCT" evidence="6">
    <location>
        <begin position="1"/>
        <end position="33"/>
    </location>
</feature>
<dbReference type="PhylomeDB" id="D7ELJ8"/>
<evidence type="ECO:0000256" key="2">
    <source>
        <dbReference type="ARBA" id="ARBA00022517"/>
    </source>
</evidence>
<keyword evidence="4" id="KW-0539">Nucleus</keyword>
<reference evidence="7 8" key="2">
    <citation type="journal article" date="2010" name="Nucleic Acids Res.">
        <title>BeetleBase in 2010: revisions to provide comprehensive genomic information for Tribolium castaneum.</title>
        <authorList>
            <person name="Kim H.S."/>
            <person name="Murphy T."/>
            <person name="Xia J."/>
            <person name="Caragea D."/>
            <person name="Park Y."/>
            <person name="Beeman R.W."/>
            <person name="Lorenzen M.D."/>
            <person name="Butcher S."/>
            <person name="Manak J.R."/>
            <person name="Brown S.J."/>
        </authorList>
    </citation>
    <scope>NUCLEOTIDE SEQUENCE [LARGE SCALE GENOMIC DNA]</scope>
    <source>
        <strain evidence="7 8">Georgia GA2</strain>
    </source>
</reference>
<dbReference type="PROSITE" id="PS50172">
    <property type="entry name" value="BRCT"/>
    <property type="match status" value="1"/>
</dbReference>
<feature type="compositionally biased region" description="Basic and acidic residues" evidence="5">
    <location>
        <begin position="183"/>
        <end position="193"/>
    </location>
</feature>
<organism evidence="7 8">
    <name type="scientific">Tribolium castaneum</name>
    <name type="common">Red flour beetle</name>
    <dbReference type="NCBI Taxonomy" id="7070"/>
    <lineage>
        <taxon>Eukaryota</taxon>
        <taxon>Metazoa</taxon>
        <taxon>Ecdysozoa</taxon>
        <taxon>Arthropoda</taxon>
        <taxon>Hexapoda</taxon>
        <taxon>Insecta</taxon>
        <taxon>Pterygota</taxon>
        <taxon>Neoptera</taxon>
        <taxon>Endopterygota</taxon>
        <taxon>Coleoptera</taxon>
        <taxon>Polyphaga</taxon>
        <taxon>Cucujiformia</taxon>
        <taxon>Tenebrionidae</taxon>
        <taxon>Tenebrionidae incertae sedis</taxon>
        <taxon>Tribolium</taxon>
    </lineage>
</organism>
<dbReference type="HOGENOM" id="CLU_1411775_0_0_1"/>
<evidence type="ECO:0000256" key="4">
    <source>
        <dbReference type="ARBA" id="ARBA00023242"/>
    </source>
</evidence>
<dbReference type="InterPro" id="IPR036420">
    <property type="entry name" value="BRCT_dom_sf"/>
</dbReference>
<keyword evidence="8" id="KW-1185">Reference proteome</keyword>
<evidence type="ECO:0000256" key="1">
    <source>
        <dbReference type="ARBA" id="ARBA00004123"/>
    </source>
</evidence>
<feature type="region of interest" description="Disordered" evidence="5">
    <location>
        <begin position="181"/>
        <end position="205"/>
    </location>
</feature>
<accession>D7ELJ8</accession>
<dbReference type="GO" id="GO:0005730">
    <property type="term" value="C:nucleolus"/>
    <property type="evidence" value="ECO:0007669"/>
    <property type="project" value="InterPro"/>
</dbReference>
<dbReference type="InterPro" id="IPR010613">
    <property type="entry name" value="PES"/>
</dbReference>
<keyword evidence="3" id="KW-0698">rRNA processing</keyword>
<sequence>MEKQYISRYYVQPQWIFDSVNARELLPVNKYFMGEILPPHLSPFTNEGRHQEYMPPEEKALYDPEALEELHKKGESDEDADEEEEETENADTTNEQVEEEEEEEDEDEEVEAEETAPVKKKLKVTPGEIYKEVPWEKSRQERQEYKLREKLVKNKHRKLYKSMMAGRKERAKEIWLLRKKRRLHDEKQKEEKKAKKKQQKSASVS</sequence>
<dbReference type="EMBL" id="KQ971834">
    <property type="protein sequence ID" value="EFA12199.1"/>
    <property type="molecule type" value="Genomic_DNA"/>
</dbReference>
<feature type="compositionally biased region" description="Basic and acidic residues" evidence="5">
    <location>
        <begin position="47"/>
        <end position="75"/>
    </location>
</feature>
<dbReference type="AlphaFoldDB" id="D7ELJ8"/>
<dbReference type="InterPro" id="IPR001357">
    <property type="entry name" value="BRCT_dom"/>
</dbReference>
<evidence type="ECO:0000256" key="5">
    <source>
        <dbReference type="SAM" id="MobiDB-lite"/>
    </source>
</evidence>
<dbReference type="SUPFAM" id="SSF52113">
    <property type="entry name" value="BRCT domain"/>
    <property type="match status" value="1"/>
</dbReference>